<sequence>MSVTPQSQSSLVGPSWIFPEMVSFFVRFSVIMAIGCITENAIGTIEKVLLLLAGVIFLLNCFEFSRPPSEVIVLYMLSALLSAVCVILMVAEASVNETYSPVKYYITIFKGVATVGSTIVMGYFYLFQLNKKPVGWLVASVTNLVYSISNNASYIVNEVFKN</sequence>
<dbReference type="Proteomes" id="UP000094527">
    <property type="component" value="Unassembled WGS sequence"/>
</dbReference>
<comment type="caution">
    <text evidence="2">The sequence shown here is derived from an EMBL/GenBank/DDBJ whole genome shotgun (WGS) entry which is preliminary data.</text>
</comment>
<feature type="transmembrane region" description="Helical" evidence="1">
    <location>
        <begin position="102"/>
        <end position="126"/>
    </location>
</feature>
<gene>
    <name evidence="2" type="ORF">Ocin01_13230</name>
</gene>
<keyword evidence="1" id="KW-1133">Transmembrane helix</keyword>
<evidence type="ECO:0000313" key="2">
    <source>
        <dbReference type="EMBL" id="ODM93452.1"/>
    </source>
</evidence>
<dbReference type="AlphaFoldDB" id="A0A1D2MKQ5"/>
<name>A0A1D2MKQ5_ORCCI</name>
<reference evidence="2 3" key="1">
    <citation type="journal article" date="2016" name="Genome Biol. Evol.">
        <title>Gene Family Evolution Reflects Adaptation to Soil Environmental Stressors in the Genome of the Collembolan Orchesella cincta.</title>
        <authorList>
            <person name="Faddeeva-Vakhrusheva A."/>
            <person name="Derks M.F."/>
            <person name="Anvar S.Y."/>
            <person name="Agamennone V."/>
            <person name="Suring W."/>
            <person name="Smit S."/>
            <person name="van Straalen N.M."/>
            <person name="Roelofs D."/>
        </authorList>
    </citation>
    <scope>NUCLEOTIDE SEQUENCE [LARGE SCALE GENOMIC DNA]</scope>
    <source>
        <tissue evidence="2">Mixed pool</tissue>
    </source>
</reference>
<accession>A0A1D2MKQ5</accession>
<feature type="transmembrane region" description="Helical" evidence="1">
    <location>
        <begin position="48"/>
        <end position="65"/>
    </location>
</feature>
<feature type="transmembrane region" description="Helical" evidence="1">
    <location>
        <begin position="71"/>
        <end position="90"/>
    </location>
</feature>
<evidence type="ECO:0000256" key="1">
    <source>
        <dbReference type="SAM" id="Phobius"/>
    </source>
</evidence>
<keyword evidence="1" id="KW-0472">Membrane</keyword>
<keyword evidence="1" id="KW-0812">Transmembrane</keyword>
<dbReference type="EMBL" id="LJIJ01000984">
    <property type="protein sequence ID" value="ODM93452.1"/>
    <property type="molecule type" value="Genomic_DNA"/>
</dbReference>
<evidence type="ECO:0000313" key="3">
    <source>
        <dbReference type="Proteomes" id="UP000094527"/>
    </source>
</evidence>
<protein>
    <submittedName>
        <fullName evidence="2">Uncharacterized protein</fullName>
    </submittedName>
</protein>
<dbReference type="OMA" id="CILMPEE"/>
<proteinExistence type="predicted"/>
<keyword evidence="3" id="KW-1185">Reference proteome</keyword>
<organism evidence="2 3">
    <name type="scientific">Orchesella cincta</name>
    <name type="common">Springtail</name>
    <name type="synonym">Podura cincta</name>
    <dbReference type="NCBI Taxonomy" id="48709"/>
    <lineage>
        <taxon>Eukaryota</taxon>
        <taxon>Metazoa</taxon>
        <taxon>Ecdysozoa</taxon>
        <taxon>Arthropoda</taxon>
        <taxon>Hexapoda</taxon>
        <taxon>Collembola</taxon>
        <taxon>Entomobryomorpha</taxon>
        <taxon>Entomobryoidea</taxon>
        <taxon>Orchesellidae</taxon>
        <taxon>Orchesellinae</taxon>
        <taxon>Orchesella</taxon>
    </lineage>
</organism>